<dbReference type="EMBL" id="FQWD01000007">
    <property type="protein sequence ID" value="SHH20762.1"/>
    <property type="molecule type" value="Genomic_DNA"/>
</dbReference>
<reference evidence="3" key="1">
    <citation type="submission" date="2016-11" db="EMBL/GenBank/DDBJ databases">
        <authorList>
            <person name="Varghese N."/>
            <person name="Submissions S."/>
        </authorList>
    </citation>
    <scope>NUCLEOTIDE SEQUENCE [LARGE SCALE GENOMIC DNA]</scope>
    <source>
        <strain evidence="3">CGMCC 1.8995</strain>
    </source>
</reference>
<protein>
    <recommendedName>
        <fullName evidence="4">Ig-like domain (Group 3)</fullName>
    </recommendedName>
</protein>
<dbReference type="InterPro" id="IPR013783">
    <property type="entry name" value="Ig-like_fold"/>
</dbReference>
<evidence type="ECO:0008006" key="4">
    <source>
        <dbReference type="Google" id="ProtNLM"/>
    </source>
</evidence>
<evidence type="ECO:0000256" key="1">
    <source>
        <dbReference type="SAM" id="SignalP"/>
    </source>
</evidence>
<gene>
    <name evidence="2" type="ORF">SAMN05216361_4024</name>
</gene>
<keyword evidence="3" id="KW-1185">Reference proteome</keyword>
<dbReference type="RefSeq" id="WP_073324971.1">
    <property type="nucleotide sequence ID" value="NZ_FQWD01000007.1"/>
</dbReference>
<evidence type="ECO:0000313" key="3">
    <source>
        <dbReference type="Proteomes" id="UP000184520"/>
    </source>
</evidence>
<dbReference type="Gene3D" id="2.60.40.10">
    <property type="entry name" value="Immunoglobulins"/>
    <property type="match status" value="1"/>
</dbReference>
<evidence type="ECO:0000313" key="2">
    <source>
        <dbReference type="EMBL" id="SHH20762.1"/>
    </source>
</evidence>
<proteinExistence type="predicted"/>
<organism evidence="2 3">
    <name type="scientific">Marisediminitalea aggregata</name>
    <dbReference type="NCBI Taxonomy" id="634436"/>
    <lineage>
        <taxon>Bacteria</taxon>
        <taxon>Pseudomonadati</taxon>
        <taxon>Pseudomonadota</taxon>
        <taxon>Gammaproteobacteria</taxon>
        <taxon>Alteromonadales</taxon>
        <taxon>Alteromonadaceae</taxon>
        <taxon>Marisediminitalea</taxon>
    </lineage>
</organism>
<feature type="chain" id="PRO_5013019683" description="Ig-like domain (Group 3)" evidence="1">
    <location>
        <begin position="25"/>
        <end position="865"/>
    </location>
</feature>
<accession>A0A1M5R350</accession>
<sequence length="865" mass="95393">MKFNSSKAIQKALFLITSILTLNACGSGGAEESDTIAPVINVQVADTTVWAQSDVKFDISVTDNKDSTISYTLNCNAGETSGAILSTPNVNEITDISCQITARDSAGNSATKSQTITVNPVKLTVTQVPEEITQGKVISFEVTGPEVSVAEAFGMLGNTEVTLLTSEDPIFDGQLLLFIPFTEVGSVTLEVTIASYTFTSELEINEAITVDNPSEYLTSEIDTFFEDYRDELESVDLDEIKSSIDSLTESEKAIFAIIFKQNFGPILDYIAEEELNSNGGQVAINAIDFEKCSTLGLRYVRGVILLASGSGIVGVGVLSTTGVVTAPLGVAISGVGLAIALKGASIMEQKQTEILNTCLEPYDDLLGSSSTKRNTLKYLSDTKVFPQDTTSTHRFDEDVPEQMEFEIDLTIKDEETKGYFVEATSMIVSLLNMLNETEVGMGKFTSLIARIDIEPTRTESVEGSLLTVKSVSEPNVSFDIYSSSSAWISFVADFIDYEVVPEQGYSEFTVTLYYSKYDTDISFDVQLFVKDEPELISWDEEGEVFTPRTINFVVEEDELLVFTIQNIGYSSIDLNNIRWSNTNDFELKLVNSLEPSDLPENLVLGHNENVQFYFAPKEDRSVEDQTVIITLGEAGRSQFDYTVNVNVIVNNYELVFYNGPGNSSNELVDVYKVIKPNDSLTVYNDIYEHVGLRLNGETVQVWNNLVEGPRETTRIYFSGEFIAEDIEDTDYVIEVYDASNSRAVSVPVNLTISNAGYRAFIGKTLKVSGYNDTESSEITFNDDFTYQFRSNPSYGTFSLSETSHTPQKCPDDSVISKFKVGALRIHGGQAQLPSYIIAYEDGTYSANSTYACESYIYYWKIEPGG</sequence>
<feature type="signal peptide" evidence="1">
    <location>
        <begin position="1"/>
        <end position="24"/>
    </location>
</feature>
<dbReference type="Proteomes" id="UP000184520">
    <property type="component" value="Unassembled WGS sequence"/>
</dbReference>
<dbReference type="OrthoDB" id="9816672at2"/>
<keyword evidence="1" id="KW-0732">Signal</keyword>
<name>A0A1M5R350_9ALTE</name>
<dbReference type="AlphaFoldDB" id="A0A1M5R350"/>